<evidence type="ECO:0000313" key="3">
    <source>
        <dbReference type="Proteomes" id="UP000515697"/>
    </source>
</evidence>
<keyword evidence="1" id="KW-0472">Membrane</keyword>
<dbReference type="AlphaFoldDB" id="A0A6V7SH42"/>
<dbReference type="VEuPathDB" id="PlasmoDB:PVSEL_0301900"/>
<dbReference type="InterPro" id="IPR006477">
    <property type="entry name" value="Yir_bir_cir"/>
</dbReference>
<reference evidence="2 3" key="1">
    <citation type="submission" date="2020-08" db="EMBL/GenBank/DDBJ databases">
        <authorList>
            <person name="Ramaprasad A."/>
        </authorList>
    </citation>
    <scope>NUCLEOTIDE SEQUENCE [LARGE SCALE GENOMIC DNA]</scope>
</reference>
<accession>A0A6V7SH42</accession>
<feature type="transmembrane region" description="Helical" evidence="1">
    <location>
        <begin position="270"/>
        <end position="288"/>
    </location>
</feature>
<evidence type="ECO:0000313" key="2">
    <source>
        <dbReference type="EMBL" id="CAD2097328.1"/>
    </source>
</evidence>
<gene>
    <name evidence="2" type="ORF">PVSEL_0301900</name>
</gene>
<dbReference type="NCBIfam" id="TIGR01590">
    <property type="entry name" value="yir-bir-cir_Pla"/>
    <property type="match status" value="1"/>
</dbReference>
<evidence type="ECO:0000256" key="1">
    <source>
        <dbReference type="SAM" id="Phobius"/>
    </source>
</evidence>
<organism evidence="2 3">
    <name type="scientific">Plasmodium vinckei</name>
    <dbReference type="NCBI Taxonomy" id="5860"/>
    <lineage>
        <taxon>Eukaryota</taxon>
        <taxon>Sar</taxon>
        <taxon>Alveolata</taxon>
        <taxon>Apicomplexa</taxon>
        <taxon>Aconoidasida</taxon>
        <taxon>Haemosporida</taxon>
        <taxon>Plasmodiidae</taxon>
        <taxon>Plasmodium</taxon>
        <taxon>Plasmodium (Vinckeia)</taxon>
    </lineage>
</organism>
<dbReference type="VEuPathDB" id="PlasmoDB:PVPCR_1300220"/>
<protein>
    <submittedName>
        <fullName evidence="2">PIR protein CIR protein</fullName>
    </submittedName>
</protein>
<name>A0A6V7SH42_PLAVN</name>
<dbReference type="Proteomes" id="UP000515697">
    <property type="component" value="Chromosome PVSEL_03"/>
</dbReference>
<keyword evidence="1" id="KW-1133">Transmembrane helix</keyword>
<dbReference type="VEuPathDB" id="PlasmoDB:PVVCY_0500050"/>
<keyword evidence="1" id="KW-0812">Transmembrane</keyword>
<dbReference type="EMBL" id="LR865424">
    <property type="protein sequence ID" value="CAD2097328.1"/>
    <property type="molecule type" value="Genomic_DNA"/>
</dbReference>
<dbReference type="Pfam" id="PF06022">
    <property type="entry name" value="Cir_Bir_Yir"/>
    <property type="match status" value="1"/>
</dbReference>
<sequence>MANPSYNIKDVYKAIYMINGYFRETEEYGAIVQRAQKLIDTYCHYGKTSGKCNDYFQMASSGVIHLLIALKDKDGLEYDKLAEYAILWLRYKLNKKPRNNDINLNDFYTKYIETNKYYNKKIKDNDSLTYKAIIDKKKDLMDIKEISNFSYPFSILFYLYNVNKPNNLKCTNGSNYPEIFANKFKELSNDSSNIENSSYNKMLSTLSDDYNNLKKIYVNNKSCNFPLLPQIEPKKSLAQNSLENSVKGSGQILGEALEVTSSSSSISTTLIPALSTFSVIPVFLGIAYKTIYKKKIKKSKEEIETQYMIRRVVVNRGTVIMIDIC</sequence>
<dbReference type="VEuPathDB" id="PlasmoDB:PVBDA_1300035"/>
<dbReference type="VEuPathDB" id="PlasmoDB:PVLDE_0101870"/>
<proteinExistence type="predicted"/>